<protein>
    <submittedName>
        <fullName evidence="5">Acyltransferase</fullName>
    </submittedName>
</protein>
<keyword evidence="3" id="KW-0472">Membrane</keyword>
<dbReference type="PANTHER" id="PTHR23028:SF53">
    <property type="entry name" value="ACYL_TRANSF_3 DOMAIN-CONTAINING PROTEIN"/>
    <property type="match status" value="1"/>
</dbReference>
<dbReference type="InterPro" id="IPR002656">
    <property type="entry name" value="Acyl_transf_3_dom"/>
</dbReference>
<feature type="transmembrane region" description="Helical" evidence="3">
    <location>
        <begin position="265"/>
        <end position="283"/>
    </location>
</feature>
<feature type="transmembrane region" description="Helical" evidence="3">
    <location>
        <begin position="6"/>
        <end position="27"/>
    </location>
</feature>
<feature type="domain" description="Acyltransferase 3" evidence="4">
    <location>
        <begin position="2"/>
        <end position="319"/>
    </location>
</feature>
<gene>
    <name evidence="5" type="ORF">PC41400_04965</name>
</gene>
<dbReference type="InterPro" id="IPR050879">
    <property type="entry name" value="Acyltransferase_3"/>
</dbReference>
<dbReference type="EMBL" id="CP026520">
    <property type="protein sequence ID" value="QAV17068.1"/>
    <property type="molecule type" value="Genomic_DNA"/>
</dbReference>
<dbReference type="GO" id="GO:0016020">
    <property type="term" value="C:membrane"/>
    <property type="evidence" value="ECO:0007669"/>
    <property type="project" value="TreeGrafter"/>
</dbReference>
<keyword evidence="3" id="KW-1133">Transmembrane helix</keyword>
<dbReference type="Proteomes" id="UP000288943">
    <property type="component" value="Chromosome"/>
</dbReference>
<comment type="similarity">
    <text evidence="2">Belongs to the acyltransferase 3 family.</text>
</comment>
<dbReference type="GO" id="GO:0009103">
    <property type="term" value="P:lipopolysaccharide biosynthetic process"/>
    <property type="evidence" value="ECO:0007669"/>
    <property type="project" value="TreeGrafter"/>
</dbReference>
<dbReference type="PANTHER" id="PTHR23028">
    <property type="entry name" value="ACETYLTRANSFERASE"/>
    <property type="match status" value="1"/>
</dbReference>
<feature type="transmembrane region" description="Helical" evidence="3">
    <location>
        <begin position="91"/>
        <end position="110"/>
    </location>
</feature>
<keyword evidence="5" id="KW-0012">Acyltransferase</keyword>
<dbReference type="GO" id="GO:0016747">
    <property type="term" value="F:acyltransferase activity, transferring groups other than amino-acyl groups"/>
    <property type="evidence" value="ECO:0007669"/>
    <property type="project" value="InterPro"/>
</dbReference>
<reference evidence="5 6" key="1">
    <citation type="submission" date="2018-01" db="EMBL/GenBank/DDBJ databases">
        <title>The whole genome sequencing and assembly of Paenibacillus chitinolyticus KCCM 41400 strain.</title>
        <authorList>
            <person name="Kim J.-Y."/>
            <person name="Park M.-K."/>
            <person name="Lee Y.-J."/>
            <person name="Yi H."/>
            <person name="Bahn Y.-S."/>
            <person name="Kim J.F."/>
            <person name="Lee D.-W."/>
        </authorList>
    </citation>
    <scope>NUCLEOTIDE SEQUENCE [LARGE SCALE GENOMIC DNA]</scope>
    <source>
        <strain evidence="5 6">KCCM 41400</strain>
    </source>
</reference>
<dbReference type="AlphaFoldDB" id="A0A410WRM6"/>
<name>A0A410WRM6_9BACL</name>
<feature type="transmembrane region" description="Helical" evidence="3">
    <location>
        <begin position="229"/>
        <end position="253"/>
    </location>
</feature>
<feature type="transmembrane region" description="Helical" evidence="3">
    <location>
        <begin position="156"/>
        <end position="182"/>
    </location>
</feature>
<dbReference type="Pfam" id="PF01757">
    <property type="entry name" value="Acyl_transf_3"/>
    <property type="match status" value="1"/>
</dbReference>
<sequence>MGHPGVNLFYVHSGFLLFIPFANYYYNANKCVIQPSLKKYFIRRALRILPVYYVFLVLNILLTNNVTILSTEGVKKLFINIFFLQGFFPEHMINGVTWTLSNEVQFYILLPFIARYFIGRRALIAFPATLALVIIYRIVCFFIYNPNIDSIDWKYYYLTEYNILGCIDNFTIGMTISSIFYYKKIGKNRHIDNLIISARYLTWLTPLFFGMLFYTYYSWRFKQNSHFSWFFFSFGFDFFLYILFALIFLYVLFHKSLLTTFLSNTYLRIIGVIGYSVYIWHLPLMDSLNKTNFINGAEGWEKFYRLIPFSLLVILPFSFFMFILVEKYFIDLSSSLTKKHEDGMASAKPVKNKITF</sequence>
<dbReference type="OrthoDB" id="9796461at2"/>
<evidence type="ECO:0000256" key="1">
    <source>
        <dbReference type="ARBA" id="ARBA00004370"/>
    </source>
</evidence>
<dbReference type="KEGG" id="pchi:PC41400_04965"/>
<feature type="transmembrane region" description="Helical" evidence="3">
    <location>
        <begin position="303"/>
        <end position="325"/>
    </location>
</feature>
<evidence type="ECO:0000313" key="5">
    <source>
        <dbReference type="EMBL" id="QAV17068.1"/>
    </source>
</evidence>
<evidence type="ECO:0000259" key="4">
    <source>
        <dbReference type="Pfam" id="PF01757"/>
    </source>
</evidence>
<comment type="subcellular location">
    <subcellularLocation>
        <location evidence="1">Membrane</location>
    </subcellularLocation>
</comment>
<evidence type="ECO:0000313" key="6">
    <source>
        <dbReference type="Proteomes" id="UP000288943"/>
    </source>
</evidence>
<keyword evidence="5" id="KW-0808">Transferase</keyword>
<dbReference type="RefSeq" id="WP_084706675.1">
    <property type="nucleotide sequence ID" value="NZ_JAMDMJ010000035.1"/>
</dbReference>
<proteinExistence type="inferred from homology"/>
<keyword evidence="3" id="KW-0812">Transmembrane</keyword>
<evidence type="ECO:0000256" key="2">
    <source>
        <dbReference type="ARBA" id="ARBA00007400"/>
    </source>
</evidence>
<feature type="transmembrane region" description="Helical" evidence="3">
    <location>
        <begin position="194"/>
        <end position="217"/>
    </location>
</feature>
<evidence type="ECO:0000256" key="3">
    <source>
        <dbReference type="SAM" id="Phobius"/>
    </source>
</evidence>
<feature type="transmembrane region" description="Helical" evidence="3">
    <location>
        <begin position="48"/>
        <end position="71"/>
    </location>
</feature>
<accession>A0A410WRM6</accession>
<organism evidence="5 6">
    <name type="scientific">Paenibacillus chitinolyticus</name>
    <dbReference type="NCBI Taxonomy" id="79263"/>
    <lineage>
        <taxon>Bacteria</taxon>
        <taxon>Bacillati</taxon>
        <taxon>Bacillota</taxon>
        <taxon>Bacilli</taxon>
        <taxon>Bacillales</taxon>
        <taxon>Paenibacillaceae</taxon>
        <taxon>Paenibacillus</taxon>
    </lineage>
</organism>
<feature type="transmembrane region" description="Helical" evidence="3">
    <location>
        <begin position="122"/>
        <end position="144"/>
    </location>
</feature>